<dbReference type="Gene3D" id="2.60.40.150">
    <property type="entry name" value="C2 domain"/>
    <property type="match status" value="1"/>
</dbReference>
<keyword evidence="5" id="KW-0966">Cell projection</keyword>
<dbReference type="OrthoDB" id="2133912at2759"/>
<evidence type="ECO:0000256" key="1">
    <source>
        <dbReference type="ARBA" id="ARBA00004138"/>
    </source>
</evidence>
<dbReference type="InterPro" id="IPR031139">
    <property type="entry name" value="RPGRIP1_fam"/>
</dbReference>
<dbReference type="PANTHER" id="PTHR14240">
    <property type="entry name" value="RETINITIS PIGMENTOSA GTPASE REGULATOR-INTERACTING PROTEIN"/>
    <property type="match status" value="1"/>
</dbReference>
<keyword evidence="4" id="KW-0969">Cilium</keyword>
<evidence type="ECO:0000313" key="10">
    <source>
        <dbReference type="WBParaSite" id="EVEC_0000374701-mRNA-1"/>
    </source>
</evidence>
<comment type="similarity">
    <text evidence="2">Belongs to the RPGRIP1 family.</text>
</comment>
<accession>A0A0N4V1C3</accession>
<dbReference type="PANTHER" id="PTHR14240:SF1">
    <property type="entry name" value="PROTEIN FANTOM-RELATED"/>
    <property type="match status" value="1"/>
</dbReference>
<feature type="coiled-coil region" evidence="6">
    <location>
        <begin position="50"/>
        <end position="91"/>
    </location>
</feature>
<name>A0A0N4V1C3_ENTVE</name>
<sequence>MNELESKLTFLFRWKKIYMEIYAELEKTRNMLLVQHNINQQHVDEIKLLNTNSEHNKALYEQKLSEMSEEIEQQKNQIQTLERQLMMIAHTGQMPSTVIQLIFNSKINLSCLKHLGTLQPNLFFSIEFFDFELQTTPTFFGPEKELNFSTIYDIVVSNLFIHYIHTVNSSALLKTYFKQCFSKKVMKKF</sequence>
<evidence type="ECO:0000256" key="6">
    <source>
        <dbReference type="SAM" id="Coils"/>
    </source>
</evidence>
<evidence type="ECO:0000256" key="3">
    <source>
        <dbReference type="ARBA" id="ARBA00023054"/>
    </source>
</evidence>
<dbReference type="Proteomes" id="UP000274131">
    <property type="component" value="Unassembled WGS sequence"/>
</dbReference>
<dbReference type="SUPFAM" id="SSF49562">
    <property type="entry name" value="C2 domain (Calcium/lipid-binding domain, CaLB)"/>
    <property type="match status" value="1"/>
</dbReference>
<keyword evidence="3 6" id="KW-0175">Coiled coil</keyword>
<dbReference type="Pfam" id="PF11618">
    <property type="entry name" value="C2-C2_1"/>
    <property type="match status" value="1"/>
</dbReference>
<evidence type="ECO:0000256" key="4">
    <source>
        <dbReference type="ARBA" id="ARBA00023069"/>
    </source>
</evidence>
<reference evidence="8 9" key="2">
    <citation type="submission" date="2018-10" db="EMBL/GenBank/DDBJ databases">
        <authorList>
            <consortium name="Pathogen Informatics"/>
        </authorList>
    </citation>
    <scope>NUCLEOTIDE SEQUENCE [LARGE SCALE GENOMIC DNA]</scope>
</reference>
<dbReference type="InterPro" id="IPR035892">
    <property type="entry name" value="C2_domain_sf"/>
</dbReference>
<keyword evidence="9" id="KW-1185">Reference proteome</keyword>
<evidence type="ECO:0000256" key="5">
    <source>
        <dbReference type="ARBA" id="ARBA00023273"/>
    </source>
</evidence>
<evidence type="ECO:0000259" key="7">
    <source>
        <dbReference type="Pfam" id="PF11618"/>
    </source>
</evidence>
<organism evidence="10">
    <name type="scientific">Enterobius vermicularis</name>
    <name type="common">Human pinworm</name>
    <dbReference type="NCBI Taxonomy" id="51028"/>
    <lineage>
        <taxon>Eukaryota</taxon>
        <taxon>Metazoa</taxon>
        <taxon>Ecdysozoa</taxon>
        <taxon>Nematoda</taxon>
        <taxon>Chromadorea</taxon>
        <taxon>Rhabditida</taxon>
        <taxon>Spirurina</taxon>
        <taxon>Oxyuridomorpha</taxon>
        <taxon>Oxyuroidea</taxon>
        <taxon>Oxyuridae</taxon>
        <taxon>Enterobius</taxon>
    </lineage>
</organism>
<dbReference type="EMBL" id="UXUI01007599">
    <property type="protein sequence ID" value="VDD88312.1"/>
    <property type="molecule type" value="Genomic_DNA"/>
</dbReference>
<dbReference type="GO" id="GO:0035869">
    <property type="term" value="C:ciliary transition zone"/>
    <property type="evidence" value="ECO:0007669"/>
    <property type="project" value="TreeGrafter"/>
</dbReference>
<dbReference type="AlphaFoldDB" id="A0A0N4V1C3"/>
<dbReference type="STRING" id="51028.A0A0N4V1C3"/>
<evidence type="ECO:0000313" key="9">
    <source>
        <dbReference type="Proteomes" id="UP000274131"/>
    </source>
</evidence>
<protein>
    <submittedName>
        <fullName evidence="10">C2-C2_1 domain-containing protein</fullName>
    </submittedName>
</protein>
<dbReference type="InterPro" id="IPR021656">
    <property type="entry name" value="C2-C2_1"/>
</dbReference>
<evidence type="ECO:0000313" key="8">
    <source>
        <dbReference type="EMBL" id="VDD88312.1"/>
    </source>
</evidence>
<dbReference type="GO" id="GO:0005856">
    <property type="term" value="C:cytoskeleton"/>
    <property type="evidence" value="ECO:0007669"/>
    <property type="project" value="UniProtKB-ARBA"/>
</dbReference>
<proteinExistence type="inferred from homology"/>
<evidence type="ECO:0000256" key="2">
    <source>
        <dbReference type="ARBA" id="ARBA00006042"/>
    </source>
</evidence>
<dbReference type="GO" id="GO:1905515">
    <property type="term" value="P:non-motile cilium assembly"/>
    <property type="evidence" value="ECO:0007669"/>
    <property type="project" value="TreeGrafter"/>
</dbReference>
<gene>
    <name evidence="8" type="ORF">EVEC_LOCUS3455</name>
</gene>
<dbReference type="WBParaSite" id="EVEC_0000374701-mRNA-1">
    <property type="protein sequence ID" value="EVEC_0000374701-mRNA-1"/>
    <property type="gene ID" value="EVEC_0000374701"/>
</dbReference>
<feature type="domain" description="RPGR-interacting protein 1 first C2" evidence="7">
    <location>
        <begin position="107"/>
        <end position="167"/>
    </location>
</feature>
<comment type="subcellular location">
    <subcellularLocation>
        <location evidence="1">Cell projection</location>
        <location evidence="1">Cilium</location>
    </subcellularLocation>
</comment>
<reference evidence="10" key="1">
    <citation type="submission" date="2017-02" db="UniProtKB">
        <authorList>
            <consortium name="WormBaseParasite"/>
        </authorList>
    </citation>
    <scope>IDENTIFICATION</scope>
</reference>